<dbReference type="PANTHER" id="PTHR43095:SF5">
    <property type="entry name" value="XYLULOSE KINASE"/>
    <property type="match status" value="1"/>
</dbReference>
<feature type="domain" description="Carbohydrate kinase FGGY N-terminal" evidence="4">
    <location>
        <begin position="3"/>
        <end position="245"/>
    </location>
</feature>
<reference evidence="6" key="1">
    <citation type="submission" date="2016-11" db="EMBL/GenBank/DDBJ databases">
        <authorList>
            <person name="Varghese N."/>
            <person name="Submissions S."/>
        </authorList>
    </citation>
    <scope>NUCLEOTIDE SEQUENCE [LARGE SCALE GENOMIC DNA]</scope>
    <source>
        <strain evidence="6">DSM 18802</strain>
    </source>
</reference>
<evidence type="ECO:0000313" key="5">
    <source>
        <dbReference type="EMBL" id="SHM25374.1"/>
    </source>
</evidence>
<keyword evidence="6" id="KW-1185">Reference proteome</keyword>
<sequence>MNILSVDFGTSSVKMAILNKNLEVLATTKFEYNYEVIEKFKIQLDAETIFKAFLEGLKSFENYLKKIDVLVFCVFSPCLIAMDKEGRPLYPAIIHLDRRSYPQSKYAIKVVGKNNFLKINGNLPFPGGISCTSILWIKDNCEDIYKKTYKFGHLNTFIHRCLVGKWIIDPSNASFTGLYETLKLNGTWSDDICNALGIDTNKLPDVVPSLSIAGKLSKEAASLTGLREGIPVAVGANDTTSAAYGAGAVEKGDILNISGSSEIVTITTDDPKPHEKYYVRVSMENGKWLYLAITVGGFALEWFRKEFYKEMDKKYFYEVYLPEVLKKNIKTDVKFKPYLAGDRHSLAKKKGAFTGLTFDTTREDFLIGLLIGTYEPVFNAINICKKQMKLNTTIYWTGGMISDAYLEFKKRIFKGFNFDMKKDCTIIGNGKVALKLLC</sequence>
<name>A0A1M7HA56_9FIRM</name>
<protein>
    <submittedName>
        <fullName evidence="5">Xylulokinase</fullName>
    </submittedName>
</protein>
<evidence type="ECO:0000256" key="3">
    <source>
        <dbReference type="ARBA" id="ARBA00022777"/>
    </source>
</evidence>
<dbReference type="Gene3D" id="3.30.420.40">
    <property type="match status" value="2"/>
</dbReference>
<evidence type="ECO:0000256" key="1">
    <source>
        <dbReference type="ARBA" id="ARBA00009156"/>
    </source>
</evidence>
<dbReference type="OrthoDB" id="9805576at2"/>
<keyword evidence="3 5" id="KW-0418">Kinase</keyword>
<dbReference type="GO" id="GO:0016301">
    <property type="term" value="F:kinase activity"/>
    <property type="evidence" value="ECO:0007669"/>
    <property type="project" value="UniProtKB-KW"/>
</dbReference>
<dbReference type="STRING" id="447595.SAMN05660826_00551"/>
<dbReference type="CDD" id="cd00366">
    <property type="entry name" value="ASKHA_NBD_FGGY"/>
    <property type="match status" value="1"/>
</dbReference>
<dbReference type="SUPFAM" id="SSF53067">
    <property type="entry name" value="Actin-like ATPase domain"/>
    <property type="match status" value="2"/>
</dbReference>
<dbReference type="Pfam" id="PF00370">
    <property type="entry name" value="FGGY_N"/>
    <property type="match status" value="1"/>
</dbReference>
<evidence type="ECO:0000259" key="4">
    <source>
        <dbReference type="Pfam" id="PF00370"/>
    </source>
</evidence>
<dbReference type="GO" id="GO:0005975">
    <property type="term" value="P:carbohydrate metabolic process"/>
    <property type="evidence" value="ECO:0007669"/>
    <property type="project" value="InterPro"/>
</dbReference>
<dbReference type="PANTHER" id="PTHR43095">
    <property type="entry name" value="SUGAR KINASE"/>
    <property type="match status" value="1"/>
</dbReference>
<dbReference type="InterPro" id="IPR018484">
    <property type="entry name" value="FGGY_N"/>
</dbReference>
<dbReference type="AlphaFoldDB" id="A0A1M7HA56"/>
<keyword evidence="2" id="KW-0808">Transferase</keyword>
<gene>
    <name evidence="5" type="ORF">SAMN05660826_00551</name>
</gene>
<proteinExistence type="inferred from homology"/>
<evidence type="ECO:0000256" key="2">
    <source>
        <dbReference type="ARBA" id="ARBA00022679"/>
    </source>
</evidence>
<evidence type="ECO:0000313" key="6">
    <source>
        <dbReference type="Proteomes" id="UP000184375"/>
    </source>
</evidence>
<dbReference type="InterPro" id="IPR050406">
    <property type="entry name" value="FGGY_Carb_Kinase"/>
</dbReference>
<dbReference type="InterPro" id="IPR000577">
    <property type="entry name" value="Carb_kinase_FGGY"/>
</dbReference>
<organism evidence="5 6">
    <name type="scientific">Caldanaerovirga acetigignens</name>
    <dbReference type="NCBI Taxonomy" id="447595"/>
    <lineage>
        <taxon>Bacteria</taxon>
        <taxon>Bacillati</taxon>
        <taxon>Bacillota</taxon>
        <taxon>Clostridia</taxon>
        <taxon>Thermosediminibacterales</taxon>
        <taxon>Thermosediminibacteraceae</taxon>
        <taxon>Caldanaerovirga</taxon>
    </lineage>
</organism>
<dbReference type="RefSeq" id="WP_073254330.1">
    <property type="nucleotide sequence ID" value="NZ_FRCR01000003.1"/>
</dbReference>
<dbReference type="InterPro" id="IPR043129">
    <property type="entry name" value="ATPase_NBD"/>
</dbReference>
<comment type="similarity">
    <text evidence="1">Belongs to the FGGY kinase family.</text>
</comment>
<dbReference type="EMBL" id="FRCR01000003">
    <property type="protein sequence ID" value="SHM25374.1"/>
    <property type="molecule type" value="Genomic_DNA"/>
</dbReference>
<accession>A0A1M7HA56</accession>
<dbReference type="Proteomes" id="UP000184375">
    <property type="component" value="Unassembled WGS sequence"/>
</dbReference>
<dbReference type="PIRSF" id="PIRSF000538">
    <property type="entry name" value="GlpK"/>
    <property type="match status" value="1"/>
</dbReference>